<feature type="domain" description="Calcineurin-like phosphoesterase" evidence="5">
    <location>
        <begin position="1"/>
        <end position="188"/>
    </location>
</feature>
<dbReference type="InterPro" id="IPR026575">
    <property type="entry name" value="GpdQ/CpdA-like"/>
</dbReference>
<dbReference type="CDD" id="cd07402">
    <property type="entry name" value="MPP_GpdQ"/>
    <property type="match status" value="1"/>
</dbReference>
<dbReference type="GO" id="GO:0046872">
    <property type="term" value="F:metal ion binding"/>
    <property type="evidence" value="ECO:0007669"/>
    <property type="project" value="UniProtKB-KW"/>
</dbReference>
<evidence type="ECO:0000256" key="2">
    <source>
        <dbReference type="ARBA" id="ARBA00022801"/>
    </source>
</evidence>
<protein>
    <submittedName>
        <fullName evidence="6">Calcineurin-like phosphoesterase domain-containing protein</fullName>
    </submittedName>
</protein>
<dbReference type="InterPro" id="IPR029052">
    <property type="entry name" value="Metallo-depent_PP-like"/>
</dbReference>
<name>A0A0B4WY05_9HYPH</name>
<proteinExistence type="inferred from homology"/>
<sequence length="244" mass="26179">MLIAQISDIHASPGNDGLARLKRAISWLAAMQPAIVVVTGDLVNGGWREGYRQIIAALQSLACRTLILPGNVDDRTVMREAMPEAGHWGDDEKMHFAEPHGDALIVGLDTCVDGHAHGDVTEHLPWLRQTLASGPSGMPLLFTHHHVFPTGISPLDDVMCRGADALGDLLSSGIRRPIAICSGHVHRPMSSLIAGIPAYICGSICPANPLLLDPTHEPPVTDPPGLMIHDLRNGRLVSSHVSFR</sequence>
<gene>
    <name evidence="6" type="ORF">RGR602_CH01116</name>
</gene>
<dbReference type="Proteomes" id="UP000031368">
    <property type="component" value="Chromosome"/>
</dbReference>
<keyword evidence="2" id="KW-0378">Hydrolase</keyword>
<evidence type="ECO:0000256" key="4">
    <source>
        <dbReference type="ARBA" id="ARBA00025742"/>
    </source>
</evidence>
<dbReference type="Pfam" id="PF00149">
    <property type="entry name" value="Metallophos"/>
    <property type="match status" value="1"/>
</dbReference>
<dbReference type="GO" id="GO:0004112">
    <property type="term" value="F:cyclic-nucleotide phosphodiesterase activity"/>
    <property type="evidence" value="ECO:0007669"/>
    <property type="project" value="InterPro"/>
</dbReference>
<organism evidence="6 7">
    <name type="scientific">Rhizobium gallicum bv. gallicum R602sp</name>
    <dbReference type="NCBI Taxonomy" id="1041138"/>
    <lineage>
        <taxon>Bacteria</taxon>
        <taxon>Pseudomonadati</taxon>
        <taxon>Pseudomonadota</taxon>
        <taxon>Alphaproteobacteria</taxon>
        <taxon>Hyphomicrobiales</taxon>
        <taxon>Rhizobiaceae</taxon>
        <taxon>Rhizobium/Agrobacterium group</taxon>
        <taxon>Rhizobium</taxon>
    </lineage>
</organism>
<dbReference type="PANTHER" id="PTHR42988">
    <property type="entry name" value="PHOSPHOHYDROLASE"/>
    <property type="match status" value="1"/>
</dbReference>
<keyword evidence="3" id="KW-0408">Iron</keyword>
<evidence type="ECO:0000256" key="3">
    <source>
        <dbReference type="ARBA" id="ARBA00023004"/>
    </source>
</evidence>
<evidence type="ECO:0000313" key="7">
    <source>
        <dbReference type="Proteomes" id="UP000031368"/>
    </source>
</evidence>
<dbReference type="SUPFAM" id="SSF56300">
    <property type="entry name" value="Metallo-dependent phosphatases"/>
    <property type="match status" value="1"/>
</dbReference>
<keyword evidence="7" id="KW-1185">Reference proteome</keyword>
<evidence type="ECO:0000259" key="5">
    <source>
        <dbReference type="Pfam" id="PF00149"/>
    </source>
</evidence>
<reference evidence="6 7" key="1">
    <citation type="submission" date="2013-11" db="EMBL/GenBank/DDBJ databases">
        <title>Complete genome sequence of Rhizobium gallicum bv. gallicum R602.</title>
        <authorList>
            <person name="Bustos P."/>
            <person name="Santamaria R.I."/>
            <person name="Lozano L."/>
            <person name="Acosta J.L."/>
            <person name="Ormeno-Orrillo E."/>
            <person name="Rogel M.A."/>
            <person name="Romero D."/>
            <person name="Cevallos M.A."/>
            <person name="Martinez-Romero E."/>
            <person name="Gonzalez V."/>
        </authorList>
    </citation>
    <scope>NUCLEOTIDE SEQUENCE [LARGE SCALE GENOMIC DNA]</scope>
    <source>
        <strain evidence="6 7">R602</strain>
    </source>
</reference>
<keyword evidence="1" id="KW-0479">Metal-binding</keyword>
<evidence type="ECO:0000256" key="1">
    <source>
        <dbReference type="ARBA" id="ARBA00022723"/>
    </source>
</evidence>
<dbReference type="EMBL" id="CP006877">
    <property type="protein sequence ID" value="AJD40474.1"/>
    <property type="molecule type" value="Genomic_DNA"/>
</dbReference>
<accession>A0A0B4WY05</accession>
<comment type="similarity">
    <text evidence="4">Belongs to the cyclic nucleotide phosphodiesterase class-III family.</text>
</comment>
<evidence type="ECO:0000313" key="6">
    <source>
        <dbReference type="EMBL" id="AJD40474.1"/>
    </source>
</evidence>
<dbReference type="PANTHER" id="PTHR42988:SF2">
    <property type="entry name" value="CYCLIC NUCLEOTIDE PHOSPHODIESTERASE CBUA0032-RELATED"/>
    <property type="match status" value="1"/>
</dbReference>
<dbReference type="KEGG" id="rga:RGR602_CH01116"/>
<dbReference type="InterPro" id="IPR050884">
    <property type="entry name" value="CNP_phosphodiesterase-III"/>
</dbReference>
<dbReference type="Gene3D" id="3.60.21.10">
    <property type="match status" value="1"/>
</dbReference>
<dbReference type="AlphaFoldDB" id="A0A0B4WY05"/>
<dbReference type="HOGENOM" id="CLU_070320_0_0_5"/>
<dbReference type="InterPro" id="IPR004843">
    <property type="entry name" value="Calcineurin-like_PHP"/>
</dbReference>
<dbReference type="RefSeq" id="WP_039844283.1">
    <property type="nucleotide sequence ID" value="NZ_CP006877.1"/>
</dbReference>